<evidence type="ECO:0000259" key="2">
    <source>
        <dbReference type="PROSITE" id="PS51186"/>
    </source>
</evidence>
<dbReference type="Proteomes" id="UP001174691">
    <property type="component" value="Unassembled WGS sequence"/>
</dbReference>
<name>A0AA38VFC2_9PEZI</name>
<feature type="domain" description="N-acetyltransferase" evidence="2">
    <location>
        <begin position="73"/>
        <end position="252"/>
    </location>
</feature>
<protein>
    <recommendedName>
        <fullName evidence="2">N-acetyltransferase domain-containing protein</fullName>
    </recommendedName>
</protein>
<dbReference type="EMBL" id="JANBVN010000321">
    <property type="protein sequence ID" value="KAJ9129598.1"/>
    <property type="molecule type" value="Genomic_DNA"/>
</dbReference>
<dbReference type="AlphaFoldDB" id="A0AA38VFC2"/>
<feature type="compositionally biased region" description="Pro residues" evidence="1">
    <location>
        <begin position="17"/>
        <end position="27"/>
    </location>
</feature>
<comment type="caution">
    <text evidence="3">The sequence shown here is derived from an EMBL/GenBank/DDBJ whole genome shotgun (WGS) entry which is preliminary data.</text>
</comment>
<dbReference type="CDD" id="cd04301">
    <property type="entry name" value="NAT_SF"/>
    <property type="match status" value="1"/>
</dbReference>
<keyword evidence="4" id="KW-1185">Reference proteome</keyword>
<proteinExistence type="predicted"/>
<dbReference type="PROSITE" id="PS51186">
    <property type="entry name" value="GNAT"/>
    <property type="match status" value="1"/>
</dbReference>
<organism evidence="3 4">
    <name type="scientific">Coniochaeta hoffmannii</name>
    <dbReference type="NCBI Taxonomy" id="91930"/>
    <lineage>
        <taxon>Eukaryota</taxon>
        <taxon>Fungi</taxon>
        <taxon>Dikarya</taxon>
        <taxon>Ascomycota</taxon>
        <taxon>Pezizomycotina</taxon>
        <taxon>Sordariomycetes</taxon>
        <taxon>Sordariomycetidae</taxon>
        <taxon>Coniochaetales</taxon>
        <taxon>Coniochaetaceae</taxon>
        <taxon>Coniochaeta</taxon>
    </lineage>
</organism>
<dbReference type="Gene3D" id="3.40.630.30">
    <property type="match status" value="1"/>
</dbReference>
<reference evidence="3" key="1">
    <citation type="submission" date="2022-07" db="EMBL/GenBank/DDBJ databases">
        <title>Fungi with potential for degradation of polypropylene.</title>
        <authorList>
            <person name="Gostincar C."/>
        </authorList>
    </citation>
    <scope>NUCLEOTIDE SEQUENCE</scope>
    <source>
        <strain evidence="3">EXF-13287</strain>
    </source>
</reference>
<dbReference type="InterPro" id="IPR016181">
    <property type="entry name" value="Acyl_CoA_acyltransferase"/>
</dbReference>
<dbReference type="SUPFAM" id="SSF55729">
    <property type="entry name" value="Acyl-CoA N-acyltransferases (Nat)"/>
    <property type="match status" value="1"/>
</dbReference>
<dbReference type="GO" id="GO:0016747">
    <property type="term" value="F:acyltransferase activity, transferring groups other than amino-acyl groups"/>
    <property type="evidence" value="ECO:0007669"/>
    <property type="project" value="InterPro"/>
</dbReference>
<evidence type="ECO:0000256" key="1">
    <source>
        <dbReference type="SAM" id="MobiDB-lite"/>
    </source>
</evidence>
<feature type="region of interest" description="Disordered" evidence="1">
    <location>
        <begin position="1"/>
        <end position="27"/>
    </location>
</feature>
<evidence type="ECO:0000313" key="3">
    <source>
        <dbReference type="EMBL" id="KAJ9129598.1"/>
    </source>
</evidence>
<evidence type="ECO:0000313" key="4">
    <source>
        <dbReference type="Proteomes" id="UP001174691"/>
    </source>
</evidence>
<accession>A0AA38VFC2</accession>
<dbReference type="InterPro" id="IPR000182">
    <property type="entry name" value="GNAT_dom"/>
</dbReference>
<sequence>MAFPPANHTSLLDFSQPAPPPPIVSFQPPPMEALSRYDRSRLPTDQYYNIPQTFRDAMIVRQQVFVQEQRVPMHYEYDEDDPRSAHWVLYSQTAAALIPVGTIRLVPFPHPAHPVSGGVYVDGRLVAVNPVSAYPPPTGNSVPADRSTTYHNYNSNSNGSEPYLKLGRLAIVPSHRGRRLAGVLINAAIDWAVRNSAYFNHEHGPEWKGLVLIHAQKSAVRVWRYAGFIEDEGMGSWWEEGMEHVGMYRRVNVDVEEEVRAAAPPLSAGG</sequence>
<gene>
    <name evidence="3" type="ORF">NKR19_g10288</name>
</gene>